<evidence type="ECO:0000313" key="5">
    <source>
        <dbReference type="EMBL" id="KAJ9672567.1"/>
    </source>
</evidence>
<dbReference type="SMART" id="SM00501">
    <property type="entry name" value="BRIGHT"/>
    <property type="match status" value="1"/>
</dbReference>
<dbReference type="PANTHER" id="PTHR46691">
    <property type="entry name" value="HIGH MOBILITY GROUP B PROTEIN 9"/>
    <property type="match status" value="1"/>
</dbReference>
<keyword evidence="1" id="KW-0539">Nucleus</keyword>
<evidence type="ECO:0008006" key="7">
    <source>
        <dbReference type="Google" id="ProtNLM"/>
    </source>
</evidence>
<accession>A0AA38YLC2</accession>
<dbReference type="Proteomes" id="UP001168098">
    <property type="component" value="Unassembled WGS sequence"/>
</dbReference>
<organism evidence="5 6">
    <name type="scientific">Vitis rotundifolia</name>
    <name type="common">Muscadine grape</name>
    <dbReference type="NCBI Taxonomy" id="103349"/>
    <lineage>
        <taxon>Eukaryota</taxon>
        <taxon>Viridiplantae</taxon>
        <taxon>Streptophyta</taxon>
        <taxon>Embryophyta</taxon>
        <taxon>Tracheophyta</taxon>
        <taxon>Spermatophyta</taxon>
        <taxon>Magnoliopsida</taxon>
        <taxon>eudicotyledons</taxon>
        <taxon>Gunneridae</taxon>
        <taxon>Pentapetalae</taxon>
        <taxon>rosids</taxon>
        <taxon>Vitales</taxon>
        <taxon>Vitaceae</taxon>
        <taxon>Viteae</taxon>
        <taxon>Vitis</taxon>
    </lineage>
</organism>
<feature type="domain" description="HMG box" evidence="3">
    <location>
        <begin position="271"/>
        <end position="338"/>
    </location>
</feature>
<dbReference type="GO" id="GO:0003677">
    <property type="term" value="F:DNA binding"/>
    <property type="evidence" value="ECO:0007669"/>
    <property type="project" value="UniProtKB-UniRule"/>
</dbReference>
<dbReference type="InterPro" id="IPR036431">
    <property type="entry name" value="ARID_dom_sf"/>
</dbReference>
<dbReference type="SUPFAM" id="SSF47095">
    <property type="entry name" value="HMG-box"/>
    <property type="match status" value="1"/>
</dbReference>
<evidence type="ECO:0000259" key="4">
    <source>
        <dbReference type="PROSITE" id="PS51011"/>
    </source>
</evidence>
<name>A0AA38YLC2_VITRO</name>
<feature type="DNA-binding region" description="HMG box" evidence="1">
    <location>
        <begin position="271"/>
        <end position="338"/>
    </location>
</feature>
<dbReference type="CDD" id="cd22009">
    <property type="entry name" value="HMG-box_AtHMGB9-like"/>
    <property type="match status" value="1"/>
</dbReference>
<dbReference type="Gene3D" id="1.10.30.10">
    <property type="entry name" value="High mobility group box domain"/>
    <property type="match status" value="1"/>
</dbReference>
<dbReference type="SUPFAM" id="SSF46774">
    <property type="entry name" value="ARID-like"/>
    <property type="match status" value="1"/>
</dbReference>
<reference evidence="5 6" key="1">
    <citation type="journal article" date="2023" name="BMC Biotechnol.">
        <title>Vitis rotundifolia cv Carlos genome sequencing.</title>
        <authorList>
            <person name="Huff M."/>
            <person name="Hulse-Kemp A."/>
            <person name="Scheffler B."/>
            <person name="Youngblood R."/>
            <person name="Simpson S."/>
            <person name="Babiker E."/>
            <person name="Staton M."/>
        </authorList>
    </citation>
    <scope>NUCLEOTIDE SEQUENCE [LARGE SCALE GENOMIC DNA]</scope>
    <source>
        <tissue evidence="5">Leaf</tissue>
    </source>
</reference>
<dbReference type="AlphaFoldDB" id="A0AA38YLC2"/>
<dbReference type="PANTHER" id="PTHR46691:SF6">
    <property type="entry name" value="HIGH MOBILITY GROUP B PROTEIN 10-RELATED"/>
    <property type="match status" value="1"/>
</dbReference>
<dbReference type="Pfam" id="PF00505">
    <property type="entry name" value="HMG_box"/>
    <property type="match status" value="1"/>
</dbReference>
<keyword evidence="6" id="KW-1185">Reference proteome</keyword>
<dbReference type="EMBL" id="JARBHA010000019">
    <property type="protein sequence ID" value="KAJ9672567.1"/>
    <property type="molecule type" value="Genomic_DNA"/>
</dbReference>
<protein>
    <recommendedName>
        <fullName evidence="7">High mobility group B protein 10</fullName>
    </recommendedName>
</protein>
<dbReference type="Pfam" id="PF01388">
    <property type="entry name" value="ARID"/>
    <property type="match status" value="1"/>
</dbReference>
<evidence type="ECO:0000259" key="3">
    <source>
        <dbReference type="PROSITE" id="PS50118"/>
    </source>
</evidence>
<feature type="region of interest" description="Disordered" evidence="2">
    <location>
        <begin position="242"/>
        <end position="273"/>
    </location>
</feature>
<comment type="caution">
    <text evidence="5">The sequence shown here is derived from an EMBL/GenBank/DDBJ whole genome shotgun (WGS) entry which is preliminary data.</text>
</comment>
<feature type="region of interest" description="Disordered" evidence="2">
    <location>
        <begin position="1"/>
        <end position="35"/>
    </location>
</feature>
<sequence length="346" mass="39493">MSTHHHLSEEDPTTPTVYSAQQQPQSEAATPTHVSAHRPYPEAAAQYQEVVQSADLFWQTLKDFHRSFGTKFMVPTTGGKALDLHRLFVEVTSRGGLEKVHNAFLQGNLLNWWQVIRDRKWKEVTTVFKFPTTITSASFVLRKYYLSLLHHYEQVYYFRKQSFPISMADPLNSSPINGSATTPVFQDSATTNDLPVSPRLQPGCLVTGTIDGKFDNGYLVSVNLGSDVLKGVLYHIPNNESHMSRSSNTSAVPPPRNWKRSQMALRDPSRPKRSQSGYNFFFAENYARLKPLYSGQERAISKKIGILWNKLTDAEKQVYQEKGMIDKERYKTEMLEYRSAYDSKPQ</sequence>
<feature type="compositionally biased region" description="Polar residues" evidence="2">
    <location>
        <begin position="13"/>
        <end position="33"/>
    </location>
</feature>
<dbReference type="GO" id="GO:0005634">
    <property type="term" value="C:nucleus"/>
    <property type="evidence" value="ECO:0007669"/>
    <property type="project" value="UniProtKB-UniRule"/>
</dbReference>
<feature type="compositionally biased region" description="Polar residues" evidence="2">
    <location>
        <begin position="242"/>
        <end position="251"/>
    </location>
</feature>
<dbReference type="InterPro" id="IPR045303">
    <property type="entry name" value="ARID_HMGB9-like"/>
</dbReference>
<feature type="domain" description="ARID" evidence="4">
    <location>
        <begin position="51"/>
        <end position="157"/>
    </location>
</feature>
<dbReference type="InterPro" id="IPR001606">
    <property type="entry name" value="ARID_dom"/>
</dbReference>
<evidence type="ECO:0000313" key="6">
    <source>
        <dbReference type="Proteomes" id="UP001168098"/>
    </source>
</evidence>
<gene>
    <name evidence="5" type="ORF">PVL29_025972</name>
</gene>
<dbReference type="PROSITE" id="PS51011">
    <property type="entry name" value="ARID"/>
    <property type="match status" value="1"/>
</dbReference>
<keyword evidence="1" id="KW-0238">DNA-binding</keyword>
<evidence type="ECO:0000256" key="2">
    <source>
        <dbReference type="SAM" id="MobiDB-lite"/>
    </source>
</evidence>
<dbReference type="CDD" id="cd16872">
    <property type="entry name" value="ARID_HMGB9-like"/>
    <property type="match status" value="1"/>
</dbReference>
<dbReference type="InterPro" id="IPR009071">
    <property type="entry name" value="HMG_box_dom"/>
</dbReference>
<dbReference type="SMART" id="SM01014">
    <property type="entry name" value="ARID"/>
    <property type="match status" value="1"/>
</dbReference>
<dbReference type="Gene3D" id="1.10.150.60">
    <property type="entry name" value="ARID DNA-binding domain"/>
    <property type="match status" value="1"/>
</dbReference>
<dbReference type="SMART" id="SM00398">
    <property type="entry name" value="HMG"/>
    <property type="match status" value="1"/>
</dbReference>
<dbReference type="InterPro" id="IPR036910">
    <property type="entry name" value="HMG_box_dom_sf"/>
</dbReference>
<evidence type="ECO:0000256" key="1">
    <source>
        <dbReference type="PROSITE-ProRule" id="PRU00267"/>
    </source>
</evidence>
<proteinExistence type="predicted"/>
<dbReference type="PROSITE" id="PS50118">
    <property type="entry name" value="HMG_BOX_2"/>
    <property type="match status" value="1"/>
</dbReference>